<evidence type="ECO:0000313" key="4">
    <source>
        <dbReference type="Proteomes" id="UP000029665"/>
    </source>
</evidence>
<dbReference type="GO" id="GO:0050664">
    <property type="term" value="F:oxidoreductase activity, acting on NAD(P)H, oxygen as acceptor"/>
    <property type="evidence" value="ECO:0007669"/>
    <property type="project" value="TreeGrafter"/>
</dbReference>
<evidence type="ECO:0008006" key="5">
    <source>
        <dbReference type="Google" id="ProtNLM"/>
    </source>
</evidence>
<keyword evidence="4" id="KW-1185">Reference proteome</keyword>
<dbReference type="Pfam" id="PF00106">
    <property type="entry name" value="adh_short"/>
    <property type="match status" value="1"/>
</dbReference>
<comment type="caution">
    <text evidence="3">The sequence shown here is derived from an EMBL/GenBank/DDBJ whole genome shotgun (WGS) entry which is preliminary data.</text>
</comment>
<reference evidence="3" key="1">
    <citation type="submission" date="2014-01" db="EMBL/GenBank/DDBJ databases">
        <title>The genome of the white-rot fungus Pycnoporus cinnabarinus: a basidiomycete model with a versatile arsenal for lignocellulosic biomass breakdown.</title>
        <authorList>
            <person name="Levasseur A."/>
            <person name="Lomascolo A."/>
            <person name="Ruiz-Duenas F.J."/>
            <person name="Uzan E."/>
            <person name="Piumi F."/>
            <person name="Kues U."/>
            <person name="Ram A.F.J."/>
            <person name="Murat C."/>
            <person name="Haon M."/>
            <person name="Benoit I."/>
            <person name="Arfi Y."/>
            <person name="Chevret D."/>
            <person name="Drula E."/>
            <person name="Kwon M.J."/>
            <person name="Gouret P."/>
            <person name="Lesage-Meessen L."/>
            <person name="Lombard V."/>
            <person name="Mariette J."/>
            <person name="Noirot C."/>
            <person name="Park J."/>
            <person name="Patyshakuliyeva A."/>
            <person name="Wieneger R.A.B."/>
            <person name="Wosten H.A.B."/>
            <person name="Martin F."/>
            <person name="Coutinho P.M."/>
            <person name="de Vries R."/>
            <person name="Martinez A.T."/>
            <person name="Klopp C."/>
            <person name="Pontarotti P."/>
            <person name="Henrissat B."/>
            <person name="Record E."/>
        </authorList>
    </citation>
    <scope>NUCLEOTIDE SEQUENCE [LARGE SCALE GENOMIC DNA]</scope>
    <source>
        <strain evidence="3">BRFM137</strain>
    </source>
</reference>
<dbReference type="HOGENOM" id="CLU_010194_1_1_1"/>
<dbReference type="InterPro" id="IPR036291">
    <property type="entry name" value="NAD(P)-bd_dom_sf"/>
</dbReference>
<dbReference type="SUPFAM" id="SSF51735">
    <property type="entry name" value="NAD(P)-binding Rossmann-fold domains"/>
    <property type="match status" value="1"/>
</dbReference>
<dbReference type="OrthoDB" id="1669814at2759"/>
<dbReference type="PRINTS" id="PR00081">
    <property type="entry name" value="GDHRDH"/>
</dbReference>
<dbReference type="Proteomes" id="UP000029665">
    <property type="component" value="Unassembled WGS sequence"/>
</dbReference>
<name>A0A060SVZ4_PYCCI</name>
<organism evidence="3 4">
    <name type="scientific">Pycnoporus cinnabarinus</name>
    <name type="common">Cinnabar-red polypore</name>
    <name type="synonym">Trametes cinnabarina</name>
    <dbReference type="NCBI Taxonomy" id="5643"/>
    <lineage>
        <taxon>Eukaryota</taxon>
        <taxon>Fungi</taxon>
        <taxon>Dikarya</taxon>
        <taxon>Basidiomycota</taxon>
        <taxon>Agaricomycotina</taxon>
        <taxon>Agaricomycetes</taxon>
        <taxon>Polyporales</taxon>
        <taxon>Polyporaceae</taxon>
        <taxon>Trametes</taxon>
    </lineage>
</organism>
<dbReference type="Gene3D" id="3.40.50.720">
    <property type="entry name" value="NAD(P)-binding Rossmann-like Domain"/>
    <property type="match status" value="2"/>
</dbReference>
<dbReference type="STRING" id="5643.A0A060SVZ4"/>
<gene>
    <name evidence="3" type="ORF">BN946_scf184305.g5</name>
</gene>
<dbReference type="AlphaFoldDB" id="A0A060SVZ4"/>
<accession>A0A060SVZ4</accession>
<dbReference type="PANTHER" id="PTHR43008">
    <property type="entry name" value="BENZIL REDUCTASE"/>
    <property type="match status" value="1"/>
</dbReference>
<proteinExistence type="inferred from homology"/>
<sequence length="243" mass="25580">MSVQGIPGLHPSYGPVGVARALHDFSETPSPTLFSKEFSLADKVALVTGGNSGIGLESALAFVEAGARVVYCVDIAPNPSAEWTKAHEFASRLQGKAGEGRLDLDGVLYTAQAAGQQMKRFNQGGSIILLSSVLGHQSMPSSTYLAYQMAKGGVLQLARSLACELAPIKIRVNSISPGFLRTNMMAPLFSMQPEAESGLATLSPTGRIGEPHELRGVVTFLASDASSWCTGSDIFVDGAQHAW</sequence>
<dbReference type="PANTHER" id="PTHR43008:SF4">
    <property type="entry name" value="CHAIN DEHYDROGENASE, PUTATIVE (AFU_ORTHOLOGUE AFUA_4G08710)-RELATED"/>
    <property type="match status" value="1"/>
</dbReference>
<dbReference type="OMA" id="YLAYQMA"/>
<evidence type="ECO:0000313" key="3">
    <source>
        <dbReference type="EMBL" id="CDO76673.1"/>
    </source>
</evidence>
<comment type="similarity">
    <text evidence="1">Belongs to the short-chain dehydrogenases/reductases (SDR) family.</text>
</comment>
<dbReference type="GO" id="GO:0016616">
    <property type="term" value="F:oxidoreductase activity, acting on the CH-OH group of donors, NAD or NADP as acceptor"/>
    <property type="evidence" value="ECO:0007669"/>
    <property type="project" value="UniProtKB-ARBA"/>
</dbReference>
<dbReference type="EMBL" id="CCBP010000403">
    <property type="protein sequence ID" value="CDO76673.1"/>
    <property type="molecule type" value="Genomic_DNA"/>
</dbReference>
<dbReference type="InterPro" id="IPR002347">
    <property type="entry name" value="SDR_fam"/>
</dbReference>
<dbReference type="Pfam" id="PF13561">
    <property type="entry name" value="adh_short_C2"/>
    <property type="match status" value="1"/>
</dbReference>
<keyword evidence="2" id="KW-0560">Oxidoreductase</keyword>
<evidence type="ECO:0000256" key="1">
    <source>
        <dbReference type="ARBA" id="ARBA00006484"/>
    </source>
</evidence>
<evidence type="ECO:0000256" key="2">
    <source>
        <dbReference type="ARBA" id="ARBA00023002"/>
    </source>
</evidence>
<protein>
    <recommendedName>
        <fullName evidence="5">Sorbose reductase sou1</fullName>
    </recommendedName>
</protein>